<evidence type="ECO:0000313" key="4">
    <source>
        <dbReference type="Proteomes" id="UP000325081"/>
    </source>
</evidence>
<feature type="domain" description="RING-type" evidence="2">
    <location>
        <begin position="54"/>
        <end position="96"/>
    </location>
</feature>
<dbReference type="InterPro" id="IPR013083">
    <property type="entry name" value="Znf_RING/FYVE/PHD"/>
</dbReference>
<evidence type="ECO:0000313" key="3">
    <source>
        <dbReference type="EMBL" id="GER57838.1"/>
    </source>
</evidence>
<dbReference type="InterPro" id="IPR046934">
    <property type="entry name" value="PIR2-like"/>
</dbReference>
<dbReference type="SMART" id="SM00184">
    <property type="entry name" value="RING"/>
    <property type="match status" value="1"/>
</dbReference>
<reference evidence="4" key="1">
    <citation type="journal article" date="2019" name="Curr. Biol.">
        <title>Genome Sequence of Striga asiatica Provides Insight into the Evolution of Plant Parasitism.</title>
        <authorList>
            <person name="Yoshida S."/>
            <person name="Kim S."/>
            <person name="Wafula E.K."/>
            <person name="Tanskanen J."/>
            <person name="Kim Y.M."/>
            <person name="Honaas L."/>
            <person name="Yang Z."/>
            <person name="Spallek T."/>
            <person name="Conn C.E."/>
            <person name="Ichihashi Y."/>
            <person name="Cheong K."/>
            <person name="Cui S."/>
            <person name="Der J.P."/>
            <person name="Gundlach H."/>
            <person name="Jiao Y."/>
            <person name="Hori C."/>
            <person name="Ishida J.K."/>
            <person name="Kasahara H."/>
            <person name="Kiba T."/>
            <person name="Kim M.S."/>
            <person name="Koo N."/>
            <person name="Laohavisit A."/>
            <person name="Lee Y.H."/>
            <person name="Lumba S."/>
            <person name="McCourt P."/>
            <person name="Mortimer J.C."/>
            <person name="Mutuku J.M."/>
            <person name="Nomura T."/>
            <person name="Sasaki-Sekimoto Y."/>
            <person name="Seto Y."/>
            <person name="Wang Y."/>
            <person name="Wakatake T."/>
            <person name="Sakakibara H."/>
            <person name="Demura T."/>
            <person name="Yamaguchi S."/>
            <person name="Yoneyama K."/>
            <person name="Manabe R.I."/>
            <person name="Nelson D.C."/>
            <person name="Schulman A.H."/>
            <person name="Timko M.P."/>
            <person name="dePamphilis C.W."/>
            <person name="Choi D."/>
            <person name="Shirasu K."/>
        </authorList>
    </citation>
    <scope>NUCLEOTIDE SEQUENCE [LARGE SCALE GENOMIC DNA]</scope>
    <source>
        <strain evidence="4">cv. UVA1</strain>
    </source>
</reference>
<dbReference type="Proteomes" id="UP000325081">
    <property type="component" value="Unassembled WGS sequence"/>
</dbReference>
<evidence type="ECO:0000256" key="1">
    <source>
        <dbReference type="PROSITE-ProRule" id="PRU00175"/>
    </source>
</evidence>
<comment type="caution">
    <text evidence="3">The sequence shown here is derived from an EMBL/GenBank/DDBJ whole genome shotgun (WGS) entry which is preliminary data.</text>
</comment>
<gene>
    <name evidence="3" type="ORF">STAS_35670</name>
</gene>
<keyword evidence="1" id="KW-0863">Zinc-finger</keyword>
<organism evidence="3 4">
    <name type="scientific">Striga asiatica</name>
    <name type="common">Asiatic witchweed</name>
    <name type="synonym">Buchnera asiatica</name>
    <dbReference type="NCBI Taxonomy" id="4170"/>
    <lineage>
        <taxon>Eukaryota</taxon>
        <taxon>Viridiplantae</taxon>
        <taxon>Streptophyta</taxon>
        <taxon>Embryophyta</taxon>
        <taxon>Tracheophyta</taxon>
        <taxon>Spermatophyta</taxon>
        <taxon>Magnoliopsida</taxon>
        <taxon>eudicotyledons</taxon>
        <taxon>Gunneridae</taxon>
        <taxon>Pentapetalae</taxon>
        <taxon>asterids</taxon>
        <taxon>lamiids</taxon>
        <taxon>Lamiales</taxon>
        <taxon>Orobanchaceae</taxon>
        <taxon>Buchnereae</taxon>
        <taxon>Striga</taxon>
    </lineage>
</organism>
<protein>
    <submittedName>
        <fullName evidence="3">RING/U-box superfamily protein</fullName>
    </submittedName>
</protein>
<keyword evidence="1" id="KW-0479">Metal-binding</keyword>
<dbReference type="PROSITE" id="PS50089">
    <property type="entry name" value="ZF_RING_2"/>
    <property type="match status" value="1"/>
</dbReference>
<proteinExistence type="predicted"/>
<sequence>MKKNNNCVEWRHEINKKERINALLDEETRKLKAQKDKSRAYLLNLESKVEADCCWVCMVCMQNEVSVVFLPCKHQVLCFPCFGRICNAVGSRCPSCGVKIEEGIKAYGRST</sequence>
<evidence type="ECO:0000259" key="2">
    <source>
        <dbReference type="PROSITE" id="PS50089"/>
    </source>
</evidence>
<dbReference type="OrthoDB" id="913247at2759"/>
<dbReference type="PANTHER" id="PTHR46405">
    <property type="entry name" value="OS05G0141500 PROTEIN"/>
    <property type="match status" value="1"/>
</dbReference>
<keyword evidence="1" id="KW-0862">Zinc</keyword>
<accession>A0A5A7RMF7</accession>
<dbReference type="InterPro" id="IPR001841">
    <property type="entry name" value="Znf_RING"/>
</dbReference>
<keyword evidence="4" id="KW-1185">Reference proteome</keyword>
<dbReference type="Pfam" id="PF13920">
    <property type="entry name" value="zf-C3HC4_3"/>
    <property type="match status" value="1"/>
</dbReference>
<dbReference type="SUPFAM" id="SSF57850">
    <property type="entry name" value="RING/U-box"/>
    <property type="match status" value="1"/>
</dbReference>
<dbReference type="GO" id="GO:0008270">
    <property type="term" value="F:zinc ion binding"/>
    <property type="evidence" value="ECO:0007669"/>
    <property type="project" value="UniProtKB-KW"/>
</dbReference>
<dbReference type="PANTHER" id="PTHR46405:SF3">
    <property type="entry name" value="RING_U-BOX SUPERFAMILY PROTEIN"/>
    <property type="match status" value="1"/>
</dbReference>
<name>A0A5A7RMF7_STRAF</name>
<dbReference type="EMBL" id="BKCP01013625">
    <property type="protein sequence ID" value="GER57838.1"/>
    <property type="molecule type" value="Genomic_DNA"/>
</dbReference>
<dbReference type="AlphaFoldDB" id="A0A5A7RMF7"/>
<dbReference type="Gene3D" id="3.30.40.10">
    <property type="entry name" value="Zinc/RING finger domain, C3HC4 (zinc finger)"/>
    <property type="match status" value="1"/>
</dbReference>